<keyword evidence="3 6" id="KW-0349">Heme</keyword>
<keyword evidence="4 6" id="KW-0479">Metal-binding</keyword>
<gene>
    <name evidence="8" type="ORF">UCREL1_778</name>
</gene>
<evidence type="ECO:0000313" key="9">
    <source>
        <dbReference type="Proteomes" id="UP000012174"/>
    </source>
</evidence>
<protein>
    <submittedName>
        <fullName evidence="8">Putative averantin oxidoreductase protein</fullName>
    </submittedName>
</protein>
<proteinExistence type="inferred from homology"/>
<dbReference type="InterPro" id="IPR050121">
    <property type="entry name" value="Cytochrome_P450_monoxygenase"/>
</dbReference>
<evidence type="ECO:0000256" key="6">
    <source>
        <dbReference type="PIRSR" id="PIRSR602401-1"/>
    </source>
</evidence>
<dbReference type="GO" id="GO:0005506">
    <property type="term" value="F:iron ion binding"/>
    <property type="evidence" value="ECO:0007669"/>
    <property type="project" value="InterPro"/>
</dbReference>
<name>M7T5L9_EUTLA</name>
<comment type="cofactor">
    <cofactor evidence="1 6">
        <name>heme</name>
        <dbReference type="ChEBI" id="CHEBI:30413"/>
    </cofactor>
</comment>
<keyword evidence="5 6" id="KW-0408">Iron</keyword>
<evidence type="ECO:0000256" key="7">
    <source>
        <dbReference type="RuleBase" id="RU000461"/>
    </source>
</evidence>
<dbReference type="GO" id="GO:0016705">
    <property type="term" value="F:oxidoreductase activity, acting on paired donors, with incorporation or reduction of molecular oxygen"/>
    <property type="evidence" value="ECO:0007669"/>
    <property type="project" value="InterPro"/>
</dbReference>
<dbReference type="GO" id="GO:0020037">
    <property type="term" value="F:heme binding"/>
    <property type="evidence" value="ECO:0007669"/>
    <property type="project" value="InterPro"/>
</dbReference>
<evidence type="ECO:0000256" key="5">
    <source>
        <dbReference type="ARBA" id="ARBA00023004"/>
    </source>
</evidence>
<dbReference type="Pfam" id="PF00067">
    <property type="entry name" value="p450"/>
    <property type="match status" value="2"/>
</dbReference>
<evidence type="ECO:0000256" key="4">
    <source>
        <dbReference type="ARBA" id="ARBA00022723"/>
    </source>
</evidence>
<dbReference type="HOGENOM" id="CLU_001570_14_11_1"/>
<dbReference type="GO" id="GO:0004497">
    <property type="term" value="F:monooxygenase activity"/>
    <property type="evidence" value="ECO:0007669"/>
    <property type="project" value="UniProtKB-KW"/>
</dbReference>
<keyword evidence="9" id="KW-1185">Reference proteome</keyword>
<evidence type="ECO:0000313" key="8">
    <source>
        <dbReference type="EMBL" id="EMR72173.1"/>
    </source>
</evidence>
<organism evidence="8 9">
    <name type="scientific">Eutypa lata (strain UCR-EL1)</name>
    <name type="common">Grapevine dieback disease fungus</name>
    <name type="synonym">Eutypa armeniacae</name>
    <dbReference type="NCBI Taxonomy" id="1287681"/>
    <lineage>
        <taxon>Eukaryota</taxon>
        <taxon>Fungi</taxon>
        <taxon>Dikarya</taxon>
        <taxon>Ascomycota</taxon>
        <taxon>Pezizomycotina</taxon>
        <taxon>Sordariomycetes</taxon>
        <taxon>Xylariomycetidae</taxon>
        <taxon>Xylariales</taxon>
        <taxon>Diatrypaceae</taxon>
        <taxon>Eutypa</taxon>
    </lineage>
</organism>
<dbReference type="Gene3D" id="1.10.630.10">
    <property type="entry name" value="Cytochrome P450"/>
    <property type="match status" value="1"/>
</dbReference>
<dbReference type="KEGG" id="ela:UCREL1_778"/>
<feature type="binding site" description="axial binding residue" evidence="6">
    <location>
        <position position="293"/>
    </location>
    <ligand>
        <name>heme</name>
        <dbReference type="ChEBI" id="CHEBI:30413"/>
    </ligand>
    <ligandPart>
        <name>Fe</name>
        <dbReference type="ChEBI" id="CHEBI:18248"/>
    </ligandPart>
</feature>
<dbReference type="InterPro" id="IPR001128">
    <property type="entry name" value="Cyt_P450"/>
</dbReference>
<dbReference type="Proteomes" id="UP000012174">
    <property type="component" value="Unassembled WGS sequence"/>
</dbReference>
<comment type="similarity">
    <text evidence="2 7">Belongs to the cytochrome P450 family.</text>
</comment>
<dbReference type="PRINTS" id="PR00385">
    <property type="entry name" value="P450"/>
</dbReference>
<dbReference type="PANTHER" id="PTHR24305:SF210">
    <property type="entry name" value="CYTOCHROME P450 MONOOXYGENASE ASQL-RELATED"/>
    <property type="match status" value="1"/>
</dbReference>
<dbReference type="STRING" id="1287681.M7T5L9"/>
<reference evidence="9" key="1">
    <citation type="journal article" date="2013" name="Genome Announc.">
        <title>Draft genome sequence of the grapevine dieback fungus Eutypa lata UCR-EL1.</title>
        <authorList>
            <person name="Blanco-Ulate B."/>
            <person name="Rolshausen P.E."/>
            <person name="Cantu D."/>
        </authorList>
    </citation>
    <scope>NUCLEOTIDE SEQUENCE [LARGE SCALE GENOMIC DNA]</scope>
    <source>
        <strain evidence="9">UCR-EL1</strain>
    </source>
</reference>
<dbReference type="CDD" id="cd11058">
    <property type="entry name" value="CYP60B-like"/>
    <property type="match status" value="1"/>
</dbReference>
<dbReference type="PROSITE" id="PS00086">
    <property type="entry name" value="CYTOCHROME_P450"/>
    <property type="match status" value="1"/>
</dbReference>
<keyword evidence="7" id="KW-0560">Oxidoreductase</keyword>
<sequence length="350" mass="40200">MLMSDHENHRRFRQLFSPAFSDRALKKQEPLFQKYTDRLVATIDKVAAEGKPMDMVLMYNLATFDMMGDFTFGQSLGMLEKVEYNPWLKTVFEYVKLWPFAQIIQTSPLLETLGALLEPKSIATMRDSHFKYTADRVNNRLETGSDRPDLWNLVLSAEEGGRGLTHDEMHSNAELLMVAGSETTATLMSGLTYFLVLDPKRLQEFTRVQEALRLYPPAPIGTPRVVPTGGRIIAGQWVTAGTRVSVHHYTTYRYPENFKDPDAFVPERWLGDPAYENDRRKAMQAFSYGPRNCLGQNMAMHEMRVILAKVFFNFDIELCKDSLKWADQKVFALWEKEPLMCCVKAAEKKD</sequence>
<dbReference type="InterPro" id="IPR036396">
    <property type="entry name" value="Cyt_P450_sf"/>
</dbReference>
<keyword evidence="7" id="KW-0503">Monooxygenase</keyword>
<dbReference type="InterPro" id="IPR002401">
    <property type="entry name" value="Cyt_P450_E_grp-I"/>
</dbReference>
<dbReference type="OMA" id="RIESHNI"/>
<accession>M7T5L9</accession>
<dbReference type="PANTHER" id="PTHR24305">
    <property type="entry name" value="CYTOCHROME P450"/>
    <property type="match status" value="1"/>
</dbReference>
<evidence type="ECO:0000256" key="3">
    <source>
        <dbReference type="ARBA" id="ARBA00022617"/>
    </source>
</evidence>
<evidence type="ECO:0000256" key="1">
    <source>
        <dbReference type="ARBA" id="ARBA00001971"/>
    </source>
</evidence>
<dbReference type="InterPro" id="IPR017972">
    <property type="entry name" value="Cyt_P450_CS"/>
</dbReference>
<dbReference type="eggNOG" id="KOG0158">
    <property type="taxonomic scope" value="Eukaryota"/>
</dbReference>
<dbReference type="SUPFAM" id="SSF48264">
    <property type="entry name" value="Cytochrome P450"/>
    <property type="match status" value="1"/>
</dbReference>
<dbReference type="PRINTS" id="PR00463">
    <property type="entry name" value="EP450I"/>
</dbReference>
<dbReference type="EMBL" id="KB705506">
    <property type="protein sequence ID" value="EMR72173.1"/>
    <property type="molecule type" value="Genomic_DNA"/>
</dbReference>
<dbReference type="AlphaFoldDB" id="M7T5L9"/>
<dbReference type="OrthoDB" id="1470350at2759"/>
<evidence type="ECO:0000256" key="2">
    <source>
        <dbReference type="ARBA" id="ARBA00010617"/>
    </source>
</evidence>